<dbReference type="Gene3D" id="1.10.8.60">
    <property type="match status" value="1"/>
</dbReference>
<dbReference type="KEGG" id="shj:SHELI_v1c00070"/>
<dbReference type="STRING" id="216938.SHELI_v1c00070"/>
<dbReference type="EMBL" id="CP017015">
    <property type="protein sequence ID" value="AOG59962.1"/>
    <property type="molecule type" value="Genomic_DNA"/>
</dbReference>
<keyword evidence="9" id="KW-0175">Coiled coil</keyword>
<dbReference type="FunFam" id="3.40.50.300:FF:000014">
    <property type="entry name" value="DNA polymerase III subunit gamma/tau"/>
    <property type="match status" value="1"/>
</dbReference>
<evidence type="ECO:0000256" key="9">
    <source>
        <dbReference type="SAM" id="Coils"/>
    </source>
</evidence>
<evidence type="ECO:0000256" key="2">
    <source>
        <dbReference type="ARBA" id="ARBA00022723"/>
    </source>
</evidence>
<dbReference type="GO" id="GO:0003887">
    <property type="term" value="F:DNA-directed DNA polymerase activity"/>
    <property type="evidence" value="ECO:0007669"/>
    <property type="project" value="UniProtKB-KW"/>
</dbReference>
<reference evidence="11 12" key="1">
    <citation type="submission" date="2016-08" db="EMBL/GenBank/DDBJ databases">
        <title>Complete genome sequence of Spiroplasma helicoides TABS-2 (DSM 22551).</title>
        <authorList>
            <person name="Shen W.-Y."/>
            <person name="Lo W.-S."/>
            <person name="Lai Y.-C."/>
            <person name="Kuo C.-H."/>
        </authorList>
    </citation>
    <scope>NUCLEOTIDE SEQUENCE [LARGE SCALE GENOMIC DNA]</scope>
    <source>
        <strain evidence="11 12">TABS-2</strain>
    </source>
</reference>
<feature type="domain" description="AAA+ ATPase" evidence="10">
    <location>
        <begin position="38"/>
        <end position="180"/>
    </location>
</feature>
<dbReference type="SMART" id="SM00382">
    <property type="entry name" value="AAA"/>
    <property type="match status" value="1"/>
</dbReference>
<evidence type="ECO:0000256" key="6">
    <source>
        <dbReference type="ARBA" id="ARBA00022932"/>
    </source>
</evidence>
<dbReference type="InterPro" id="IPR027417">
    <property type="entry name" value="P-loop_NTPase"/>
</dbReference>
<dbReference type="RefSeq" id="WP_069115748.1">
    <property type="nucleotide sequence ID" value="NZ_CP017015.1"/>
</dbReference>
<keyword evidence="4" id="KW-0862">Zinc</keyword>
<dbReference type="AlphaFoldDB" id="A0A1B3SJ55"/>
<dbReference type="SUPFAM" id="SSF52540">
    <property type="entry name" value="P-loop containing nucleoside triphosphate hydrolases"/>
    <property type="match status" value="1"/>
</dbReference>
<dbReference type="Pfam" id="PF13177">
    <property type="entry name" value="DNA_pol3_delta2"/>
    <property type="match status" value="1"/>
</dbReference>
<dbReference type="Pfam" id="PF22608">
    <property type="entry name" value="DNAX_ATPase_lid"/>
    <property type="match status" value="1"/>
</dbReference>
<keyword evidence="8" id="KW-0235">DNA replication</keyword>
<comment type="catalytic activity">
    <reaction evidence="7 8">
        <text>DNA(n) + a 2'-deoxyribonucleoside 5'-triphosphate = DNA(n+1) + diphosphate</text>
        <dbReference type="Rhea" id="RHEA:22508"/>
        <dbReference type="Rhea" id="RHEA-COMP:17339"/>
        <dbReference type="Rhea" id="RHEA-COMP:17340"/>
        <dbReference type="ChEBI" id="CHEBI:33019"/>
        <dbReference type="ChEBI" id="CHEBI:61560"/>
        <dbReference type="ChEBI" id="CHEBI:173112"/>
        <dbReference type="EC" id="2.7.7.7"/>
    </reaction>
</comment>
<dbReference type="GO" id="GO:0006261">
    <property type="term" value="P:DNA-templated DNA replication"/>
    <property type="evidence" value="ECO:0007669"/>
    <property type="project" value="TreeGrafter"/>
</dbReference>
<keyword evidence="8" id="KW-0808">Transferase</keyword>
<keyword evidence="8" id="KW-0548">Nucleotidyltransferase</keyword>
<dbReference type="PANTHER" id="PTHR11669">
    <property type="entry name" value="REPLICATION FACTOR C / DNA POLYMERASE III GAMMA-TAU SUBUNIT"/>
    <property type="match status" value="1"/>
</dbReference>
<evidence type="ECO:0000256" key="5">
    <source>
        <dbReference type="ARBA" id="ARBA00022840"/>
    </source>
</evidence>
<dbReference type="GO" id="GO:0046872">
    <property type="term" value="F:metal ion binding"/>
    <property type="evidence" value="ECO:0007669"/>
    <property type="project" value="UniProtKB-KW"/>
</dbReference>
<keyword evidence="12" id="KW-1185">Reference proteome</keyword>
<comment type="subunit">
    <text evidence="8">DNA polymerase III contains a core (composed of alpha, epsilon and theta chains) that associates with a tau subunit. This core dimerizes to form the POLIII' complex. PolIII' associates with the gamma complex (composed of gamma, delta, delta', psi and chi chains) and with the beta chain to form the complete DNA polymerase III complex.</text>
</comment>
<dbReference type="NCBIfam" id="TIGR02397">
    <property type="entry name" value="dnaX_nterm"/>
    <property type="match status" value="1"/>
</dbReference>
<dbReference type="InterPro" id="IPR045085">
    <property type="entry name" value="HLD_clamp_pol_III_gamma_tau"/>
</dbReference>
<keyword evidence="3 8" id="KW-0547">Nucleotide-binding</keyword>
<organism evidence="11 12">
    <name type="scientific">Spiroplasma helicoides</name>
    <dbReference type="NCBI Taxonomy" id="216938"/>
    <lineage>
        <taxon>Bacteria</taxon>
        <taxon>Bacillati</taxon>
        <taxon>Mycoplasmatota</taxon>
        <taxon>Mollicutes</taxon>
        <taxon>Entomoplasmatales</taxon>
        <taxon>Spiroplasmataceae</taxon>
        <taxon>Spiroplasma</taxon>
    </lineage>
</organism>
<accession>A0A1B3SJ55</accession>
<keyword evidence="6 8" id="KW-0239">DNA-directed DNA polymerase</keyword>
<evidence type="ECO:0000313" key="11">
    <source>
        <dbReference type="EMBL" id="AOG59962.1"/>
    </source>
</evidence>
<evidence type="ECO:0000256" key="1">
    <source>
        <dbReference type="ARBA" id="ARBA00006360"/>
    </source>
</evidence>
<dbReference type="GO" id="GO:0009360">
    <property type="term" value="C:DNA polymerase III complex"/>
    <property type="evidence" value="ECO:0007669"/>
    <property type="project" value="InterPro"/>
</dbReference>
<dbReference type="InterPro" id="IPR003593">
    <property type="entry name" value="AAA+_ATPase"/>
</dbReference>
<name>A0A1B3SJ55_9MOLU</name>
<comment type="function">
    <text evidence="8">DNA polymerase III is a complex, multichain enzyme responsible for most of the replicative synthesis in bacteria. This DNA polymerase also exhibits 3' to 5' exonuclease activity.</text>
</comment>
<evidence type="ECO:0000256" key="8">
    <source>
        <dbReference type="RuleBase" id="RU364063"/>
    </source>
</evidence>
<dbReference type="InterPro" id="IPR050238">
    <property type="entry name" value="DNA_Rep/Repair_Clamp_Loader"/>
</dbReference>
<dbReference type="CDD" id="cd00009">
    <property type="entry name" value="AAA"/>
    <property type="match status" value="1"/>
</dbReference>
<protein>
    <recommendedName>
        <fullName evidence="8">DNA polymerase III subunit gamma/tau</fullName>
        <ecNumber evidence="8">2.7.7.7</ecNumber>
    </recommendedName>
</protein>
<keyword evidence="5 8" id="KW-0067">ATP-binding</keyword>
<feature type="coiled-coil region" evidence="9">
    <location>
        <begin position="445"/>
        <end position="489"/>
    </location>
</feature>
<dbReference type="OrthoDB" id="9810148at2"/>
<dbReference type="PATRIC" id="fig|216938.3.peg.7"/>
<dbReference type="EC" id="2.7.7.7" evidence="8"/>
<evidence type="ECO:0000256" key="7">
    <source>
        <dbReference type="ARBA" id="ARBA00049244"/>
    </source>
</evidence>
<gene>
    <name evidence="8 11" type="primary">dnaX</name>
    <name evidence="11" type="ORF">SHELI_v1c00070</name>
</gene>
<proteinExistence type="inferred from homology"/>
<evidence type="ECO:0000256" key="3">
    <source>
        <dbReference type="ARBA" id="ARBA00022741"/>
    </source>
</evidence>
<dbReference type="InterPro" id="IPR012763">
    <property type="entry name" value="DNA_pol_III_sug/sutau_N"/>
</dbReference>
<dbReference type="PANTHER" id="PTHR11669:SF0">
    <property type="entry name" value="PROTEIN STICHEL-LIKE 2"/>
    <property type="match status" value="1"/>
</dbReference>
<evidence type="ECO:0000256" key="4">
    <source>
        <dbReference type="ARBA" id="ARBA00022833"/>
    </source>
</evidence>
<dbReference type="Gene3D" id="3.40.50.300">
    <property type="entry name" value="P-loop containing nucleotide triphosphate hydrolases"/>
    <property type="match status" value="1"/>
</dbReference>
<evidence type="ECO:0000313" key="12">
    <source>
        <dbReference type="Proteomes" id="UP000094378"/>
    </source>
</evidence>
<dbReference type="GO" id="GO:0005524">
    <property type="term" value="F:ATP binding"/>
    <property type="evidence" value="ECO:0007669"/>
    <property type="project" value="UniProtKB-KW"/>
</dbReference>
<keyword evidence="2" id="KW-0479">Metal-binding</keyword>
<evidence type="ECO:0000259" key="10">
    <source>
        <dbReference type="SMART" id="SM00382"/>
    </source>
</evidence>
<sequence>MENKKSLYRIYRPRNLDQVAGHENLKKILIAQFENKTFPHALIFSGQRGTGKTSVAKIIAKTINCENINHYNPCDSCKSCLEFNANSHPDIYEMDAASNNGVDEIRNIKNNVSTLPSISNYKIYIIDEVHMLTNSAFNALLKTLEEPPTHVIFILATTEYTKIPQTIISRCQVFNFKKIHKEALENKIKEVCSFENIEIDQEALEEIFYMSDGSLRDALNFLEQTMTVSKNLITAKELQLVFYISTKEEKIQILRNIFDSKVKDIINYFERANEKGVDFQSTTLGLLDILKEIIIFKMSKSTDTLKILNLDELKEFDHISLKQIFLLSDNLSNSYEKAKNSNISYQYILINILKTIKSFETLISVNENEEHKFNNKQTEEQISKVNNQKVFEDQIQIKEDIIEKNKQNEASEVITNKIDQEHEVKQSSNYNNDFNQTNLVGEEQKLEEEESKQNLTDSIENKIEQIYLIESLEEKLEKLQMAIMYKEIKNINYELQIKDDDILNLLIGAEKDARKQISDHLTNIFLINHNDKNKLSDFICFYNVKVRAANYQSALIVAEDATTAKWINDKLQDLTFRDLVQKEFKKNFAFICIDKKRWESIKEEYQFRKKISLLDTEYKEINVDDFYNNLKEVESENIYLERAKKILDIDIKVVD</sequence>
<dbReference type="Proteomes" id="UP000094378">
    <property type="component" value="Chromosome"/>
</dbReference>
<comment type="similarity">
    <text evidence="1 8">Belongs to the DnaX/STICHEL family.</text>
</comment>